<evidence type="ECO:0000313" key="2">
    <source>
        <dbReference type="EMBL" id="MCU4973715.1"/>
    </source>
</evidence>
<accession>A0ABT2QFK6</accession>
<organism evidence="2 3">
    <name type="scientific">Natronoglomus mannanivorans</name>
    <dbReference type="NCBI Taxonomy" id="2979990"/>
    <lineage>
        <taxon>Archaea</taxon>
        <taxon>Methanobacteriati</taxon>
        <taxon>Methanobacteriota</taxon>
        <taxon>Stenosarchaea group</taxon>
        <taxon>Halobacteria</taxon>
        <taxon>Halobacteriales</taxon>
        <taxon>Natrialbaceae</taxon>
        <taxon>Natronoglomus</taxon>
    </lineage>
</organism>
<dbReference type="Proteomes" id="UP001320972">
    <property type="component" value="Unassembled WGS sequence"/>
</dbReference>
<reference evidence="2 3" key="1">
    <citation type="submission" date="2022-09" db="EMBL/GenBank/DDBJ databases">
        <title>Enrichment on poylsaccharides allowed isolation of novel metabolic and taxonomic groups of Haloarchaea.</title>
        <authorList>
            <person name="Sorokin D.Y."/>
            <person name="Elcheninov A.G."/>
            <person name="Khizhniak T.V."/>
            <person name="Kolganova T.V."/>
            <person name="Kublanov I.V."/>
        </authorList>
    </citation>
    <scope>NUCLEOTIDE SEQUENCE [LARGE SCALE GENOMIC DNA]</scope>
    <source>
        <strain evidence="2 3">AArc-m2/3/4</strain>
    </source>
</reference>
<comment type="caution">
    <text evidence="2">The sequence shown here is derived from an EMBL/GenBank/DDBJ whole genome shotgun (WGS) entry which is preliminary data.</text>
</comment>
<protein>
    <submittedName>
        <fullName evidence="2">DUF6276 family protein</fullName>
    </submittedName>
</protein>
<dbReference type="Pfam" id="PF19792">
    <property type="entry name" value="DUF6276"/>
    <property type="match status" value="1"/>
</dbReference>
<feature type="compositionally biased region" description="Acidic residues" evidence="1">
    <location>
        <begin position="53"/>
        <end position="69"/>
    </location>
</feature>
<feature type="region of interest" description="Disordered" evidence="1">
    <location>
        <begin position="49"/>
        <end position="87"/>
    </location>
</feature>
<evidence type="ECO:0000256" key="1">
    <source>
        <dbReference type="SAM" id="MobiDB-lite"/>
    </source>
</evidence>
<keyword evidence="3" id="KW-1185">Reference proteome</keyword>
<proteinExistence type="predicted"/>
<name>A0ABT2QFK6_9EURY</name>
<dbReference type="InterPro" id="IPR046243">
    <property type="entry name" value="DUF6276"/>
</dbReference>
<feature type="compositionally biased region" description="Low complexity" evidence="1">
    <location>
        <begin position="70"/>
        <end position="80"/>
    </location>
</feature>
<sequence>MICSHCDRPTVDFAVPEAYRECVPDTATATMASICTHCLTVRSIEASGAGSESEAESEAGSEFELEQTSDDSPSTDNDPNFTRVSTGFPPGGAAIPFALLLGNCSSLATNRPAIETLLEDLERKGTDPLLAIDRLVAEPPDDLEPAIDLERRQQQLEGLFY</sequence>
<evidence type="ECO:0000313" key="3">
    <source>
        <dbReference type="Proteomes" id="UP001320972"/>
    </source>
</evidence>
<dbReference type="EMBL" id="JAOPKB010000007">
    <property type="protein sequence ID" value="MCU4973715.1"/>
    <property type="molecule type" value="Genomic_DNA"/>
</dbReference>
<dbReference type="RefSeq" id="WP_338008098.1">
    <property type="nucleotide sequence ID" value="NZ_JAOPKB010000007.1"/>
</dbReference>
<gene>
    <name evidence="2" type="ORF">OB955_13320</name>
</gene>